<dbReference type="RefSeq" id="WP_160038802.1">
    <property type="nucleotide sequence ID" value="NZ_BORQ01000004.1"/>
</dbReference>
<dbReference type="AlphaFoldDB" id="A0A919XG60"/>
<reference evidence="2" key="1">
    <citation type="submission" date="2021-03" db="EMBL/GenBank/DDBJ databases">
        <title>Antimicrobial resistance genes in bacteria isolated from Japanese honey, and their potential for conferring macrolide and lincosamide resistance in the American foulbrood pathogen Paenibacillus larvae.</title>
        <authorList>
            <person name="Okamoto M."/>
            <person name="Kumagai M."/>
            <person name="Kanamori H."/>
            <person name="Takamatsu D."/>
        </authorList>
    </citation>
    <scope>NUCLEOTIDE SEQUENCE</scope>
    <source>
        <strain evidence="2">J2TS6</strain>
    </source>
</reference>
<evidence type="ECO:0000313" key="2">
    <source>
        <dbReference type="EMBL" id="GIO32211.1"/>
    </source>
</evidence>
<evidence type="ECO:0000259" key="1">
    <source>
        <dbReference type="Pfam" id="PF04738"/>
    </source>
</evidence>
<proteinExistence type="predicted"/>
<gene>
    <name evidence="2" type="ORF">J2TS6_33520</name>
</gene>
<keyword evidence="3" id="KW-1185">Reference proteome</keyword>
<dbReference type="InterPro" id="IPR006827">
    <property type="entry name" value="Lant_deHydtase_N"/>
</dbReference>
<sequence>MKVSPLYIYRETHFPLQRVSHYLGDLAERYAEAKARATRLEPRATEVIEEMEHAIAGITEGQDRMEAIRFKRDFFNARPSARGRYERVKHLFPAGLREEVEGVFAAREAAQSDMAGIEEEFGALSCADRKWLHDVYREDSELCDAVMFMNSAIVPKLEKYLQTPVEQHDRSLRKLDYTLIKFLTRASMKTSPFANLTYSGMGSFDGAGKEGCKKLYPRINDSLILQAFDRLCLEPELMTRLHYRLNATCVELEGKYYITVLQNAKGERQLYKSRQGLVTLRSGEALRALFGKLTDRGSLSYDELKSTLTGLGIEGDQADGTLRHLIGSGVLERTDVLNEQSGELLAELIRKLEHYGIVHPCLNAFRQLRKLTAELETSFDRTKAERLYEALEGLSAMFGMDPMPRRSMLYIDGIDEKVTARSYREQQHKLNRLSQYQWLMMCFDTVVKMQFAAGEFFRQRYGRSYVPSNSQEASRVLRDMAQVIFSDTELMKETYGFFNWNKAYMHPGIRSLHDIAGELASFLAGAAERQEIVIPDDCISGWLRQIEKVLGKRLLSHSFFVQEDGERMVVNHMYKGFSIYFARFLKYLKDTGPAYGEYLSECFDGNRVADIRNTFGFNANIRRKTVEREIALPIQSMTESERFLSWLDLGLRYNASTGSVEFFEKDTGEVVRPQFLGTLVLVAAPAILTTFDVLSSHGTSYFDLGELVIRERLKERKEHDDAIIRVPRISFGDSELIVSRAKWLIPARTLLELYKEKDRFGSWKRVLDFMEEHGVPSRFYVRAFMTEMEEVTEGGERKPQFINLSSPLLFHLLIQLAGKTGYLMLEEEFPVADPKQECVREYTYEITCGEVYGDAAANH</sequence>
<dbReference type="Pfam" id="PF04738">
    <property type="entry name" value="Lant_dehydr_N"/>
    <property type="match status" value="1"/>
</dbReference>
<organism evidence="2 3">
    <name type="scientific">Paenibacillus albilobatus</name>
    <dbReference type="NCBI Taxonomy" id="2716884"/>
    <lineage>
        <taxon>Bacteria</taxon>
        <taxon>Bacillati</taxon>
        <taxon>Bacillota</taxon>
        <taxon>Bacilli</taxon>
        <taxon>Bacillales</taxon>
        <taxon>Paenibacillaceae</taxon>
        <taxon>Paenibacillus</taxon>
    </lineage>
</organism>
<feature type="domain" description="Lantibiotic dehydratase N-terminal" evidence="1">
    <location>
        <begin position="139"/>
        <end position="411"/>
    </location>
</feature>
<name>A0A919XG60_9BACL</name>
<protein>
    <recommendedName>
        <fullName evidence="1">Lantibiotic dehydratase N-terminal domain-containing protein</fullName>
    </recommendedName>
</protein>
<comment type="caution">
    <text evidence="2">The sequence shown here is derived from an EMBL/GenBank/DDBJ whole genome shotgun (WGS) entry which is preliminary data.</text>
</comment>
<accession>A0A919XG60</accession>
<dbReference type="EMBL" id="BORQ01000004">
    <property type="protein sequence ID" value="GIO32211.1"/>
    <property type="molecule type" value="Genomic_DNA"/>
</dbReference>
<evidence type="ECO:0000313" key="3">
    <source>
        <dbReference type="Proteomes" id="UP000679779"/>
    </source>
</evidence>
<dbReference type="Proteomes" id="UP000679779">
    <property type="component" value="Unassembled WGS sequence"/>
</dbReference>